<comment type="similarity">
    <text evidence="2">Belongs to the MoaE family.</text>
</comment>
<sequence>MEVRVDAAPFDPGAELTGFSAGVGEAGAVVSFTGVARSDGGMGTLEIEHYPGMTESAIAAMIEEARGRFGLSAVRVIHRHGRIAAGEPIMMVLTASRHRREAFEAAEFLMDWLKSRAPFWKKEHRAEGAAWVASRDEDEAALHRWAGP</sequence>
<dbReference type="RefSeq" id="WP_037278055.1">
    <property type="nucleotide sequence ID" value="NZ_KK088553.1"/>
</dbReference>
<evidence type="ECO:0000256" key="6">
    <source>
        <dbReference type="ARBA" id="ARBA00025448"/>
    </source>
</evidence>
<dbReference type="EC" id="2.8.1.12" evidence="3"/>
<evidence type="ECO:0000256" key="10">
    <source>
        <dbReference type="ARBA" id="ARBA00030781"/>
    </source>
</evidence>
<dbReference type="EMBL" id="AOSK01000091">
    <property type="protein sequence ID" value="EYD75174.1"/>
    <property type="molecule type" value="Genomic_DNA"/>
</dbReference>
<comment type="pathway">
    <text evidence="1">Cofactor biosynthesis; molybdopterin biosynthesis.</text>
</comment>
<comment type="catalytic activity">
    <reaction evidence="12">
        <text>2 [molybdopterin-synthase sulfur-carrier protein]-C-terminal-Gly-aminoethanethioate + cyclic pyranopterin phosphate + H2O = molybdopterin + 2 [molybdopterin-synthase sulfur-carrier protein]-C-terminal Gly-Gly + 2 H(+)</text>
        <dbReference type="Rhea" id="RHEA:26333"/>
        <dbReference type="Rhea" id="RHEA-COMP:12202"/>
        <dbReference type="Rhea" id="RHEA-COMP:19907"/>
        <dbReference type="ChEBI" id="CHEBI:15377"/>
        <dbReference type="ChEBI" id="CHEBI:15378"/>
        <dbReference type="ChEBI" id="CHEBI:58698"/>
        <dbReference type="ChEBI" id="CHEBI:59648"/>
        <dbReference type="ChEBI" id="CHEBI:90778"/>
        <dbReference type="ChEBI" id="CHEBI:232372"/>
        <dbReference type="EC" id="2.8.1.12"/>
    </reaction>
</comment>
<dbReference type="Gene3D" id="3.90.1170.40">
    <property type="entry name" value="Molybdopterin biosynthesis MoaE subunit"/>
    <property type="match status" value="1"/>
</dbReference>
<dbReference type="SUPFAM" id="SSF54690">
    <property type="entry name" value="Molybdopterin synthase subunit MoaE"/>
    <property type="match status" value="1"/>
</dbReference>
<evidence type="ECO:0000313" key="14">
    <source>
        <dbReference type="Proteomes" id="UP000019666"/>
    </source>
</evidence>
<dbReference type="GO" id="GO:0030366">
    <property type="term" value="F:molybdopterin synthase activity"/>
    <property type="evidence" value="ECO:0007669"/>
    <property type="project" value="UniProtKB-EC"/>
</dbReference>
<dbReference type="PATRIC" id="fig|442562.3.peg.3216"/>
<protein>
    <recommendedName>
        <fullName evidence="4">Molybdopterin synthase catalytic subunit</fullName>
        <ecNumber evidence="3">2.8.1.12</ecNumber>
    </recommendedName>
    <alternativeName>
        <fullName evidence="10">MPT synthase subunit 2</fullName>
    </alternativeName>
    <alternativeName>
        <fullName evidence="8">Molybdenum cofactor biosynthesis protein E</fullName>
    </alternativeName>
    <alternativeName>
        <fullName evidence="9">Molybdopterin-converting factor large subunit</fullName>
    </alternativeName>
    <alternativeName>
        <fullName evidence="11">Molybdopterin-converting factor subunit 2</fullName>
    </alternativeName>
</protein>
<evidence type="ECO:0000256" key="8">
    <source>
        <dbReference type="ARBA" id="ARBA00029745"/>
    </source>
</evidence>
<dbReference type="HOGENOM" id="CLU_089568_2_1_5"/>
<evidence type="ECO:0000256" key="11">
    <source>
        <dbReference type="ARBA" id="ARBA00032474"/>
    </source>
</evidence>
<evidence type="ECO:0000313" key="13">
    <source>
        <dbReference type="EMBL" id="EYD75174.1"/>
    </source>
</evidence>
<dbReference type="Pfam" id="PF02391">
    <property type="entry name" value="MoaE"/>
    <property type="match status" value="1"/>
</dbReference>
<gene>
    <name evidence="13" type="ORF">Rumeso_03270</name>
</gene>
<keyword evidence="5" id="KW-0501">Molybdenum cofactor biosynthesis</keyword>
<dbReference type="GO" id="GO:0006777">
    <property type="term" value="P:Mo-molybdopterin cofactor biosynthetic process"/>
    <property type="evidence" value="ECO:0007669"/>
    <property type="project" value="UniProtKB-KW"/>
</dbReference>
<organism evidence="13 14">
    <name type="scientific">Rubellimicrobium mesophilum DSM 19309</name>
    <dbReference type="NCBI Taxonomy" id="442562"/>
    <lineage>
        <taxon>Bacteria</taxon>
        <taxon>Pseudomonadati</taxon>
        <taxon>Pseudomonadota</taxon>
        <taxon>Alphaproteobacteria</taxon>
        <taxon>Rhodobacterales</taxon>
        <taxon>Roseobacteraceae</taxon>
        <taxon>Rubellimicrobium</taxon>
    </lineage>
</organism>
<dbReference type="InterPro" id="IPR003448">
    <property type="entry name" value="Mopterin_biosynth_MoaE"/>
</dbReference>
<dbReference type="STRING" id="442562.Rumeso_03270"/>
<dbReference type="UniPathway" id="UPA00344"/>
<proteinExistence type="inferred from homology"/>
<comment type="function">
    <text evidence="6">Converts molybdopterin precursor Z into molybdopterin. This requires the incorporation of two sulfur atoms into precursor Z to generate a dithiolene group. The sulfur is provided by MoaD.</text>
</comment>
<evidence type="ECO:0000256" key="1">
    <source>
        <dbReference type="ARBA" id="ARBA00005046"/>
    </source>
</evidence>
<dbReference type="InterPro" id="IPR036563">
    <property type="entry name" value="MoaE_sf"/>
</dbReference>
<comment type="subunit">
    <text evidence="7">Heterotetramer of 2 MoaD subunits and 2 MoaE subunits. Also stable as homodimer. The enzyme changes between these two forms during catalysis.</text>
</comment>
<dbReference type="Proteomes" id="UP000019666">
    <property type="component" value="Unassembled WGS sequence"/>
</dbReference>
<evidence type="ECO:0000256" key="5">
    <source>
        <dbReference type="ARBA" id="ARBA00023150"/>
    </source>
</evidence>
<evidence type="ECO:0000256" key="4">
    <source>
        <dbReference type="ARBA" id="ARBA00013858"/>
    </source>
</evidence>
<evidence type="ECO:0000256" key="7">
    <source>
        <dbReference type="ARBA" id="ARBA00026066"/>
    </source>
</evidence>
<evidence type="ECO:0000256" key="9">
    <source>
        <dbReference type="ARBA" id="ARBA00030407"/>
    </source>
</evidence>
<keyword evidence="14" id="KW-1185">Reference proteome</keyword>
<comment type="caution">
    <text evidence="13">The sequence shown here is derived from an EMBL/GenBank/DDBJ whole genome shotgun (WGS) entry which is preliminary data.</text>
</comment>
<dbReference type="CDD" id="cd00756">
    <property type="entry name" value="MoaE"/>
    <property type="match status" value="1"/>
</dbReference>
<dbReference type="AlphaFoldDB" id="A0A017HN18"/>
<name>A0A017HN18_9RHOB</name>
<evidence type="ECO:0000256" key="12">
    <source>
        <dbReference type="ARBA" id="ARBA00049878"/>
    </source>
</evidence>
<dbReference type="PANTHER" id="PTHR23404">
    <property type="entry name" value="MOLYBDOPTERIN SYNTHASE RELATED"/>
    <property type="match status" value="1"/>
</dbReference>
<reference evidence="13 14" key="1">
    <citation type="submission" date="2013-02" db="EMBL/GenBank/DDBJ databases">
        <authorList>
            <person name="Fiebig A."/>
            <person name="Goeker M."/>
            <person name="Klenk H.-P.P."/>
        </authorList>
    </citation>
    <scope>NUCLEOTIDE SEQUENCE [LARGE SCALE GENOMIC DNA]</scope>
    <source>
        <strain evidence="13 14">DSM 19309</strain>
    </source>
</reference>
<accession>A0A017HN18</accession>
<evidence type="ECO:0000256" key="3">
    <source>
        <dbReference type="ARBA" id="ARBA00011950"/>
    </source>
</evidence>
<dbReference type="OrthoDB" id="9803224at2"/>
<evidence type="ECO:0000256" key="2">
    <source>
        <dbReference type="ARBA" id="ARBA00005426"/>
    </source>
</evidence>